<dbReference type="AlphaFoldDB" id="A0A1I5A0S0"/>
<protein>
    <recommendedName>
        <fullName evidence="4">ABC-2 type transport system permease protein</fullName>
    </recommendedName>
</protein>
<feature type="transmembrane region" description="Helical" evidence="1">
    <location>
        <begin position="63"/>
        <end position="82"/>
    </location>
</feature>
<dbReference type="OrthoDB" id="1014144at2"/>
<dbReference type="EMBL" id="FOVL01000008">
    <property type="protein sequence ID" value="SFN56071.1"/>
    <property type="molecule type" value="Genomic_DNA"/>
</dbReference>
<feature type="transmembrane region" description="Helical" evidence="1">
    <location>
        <begin position="103"/>
        <end position="130"/>
    </location>
</feature>
<keyword evidence="1" id="KW-1133">Transmembrane helix</keyword>
<keyword evidence="3" id="KW-1185">Reference proteome</keyword>
<keyword evidence="1" id="KW-0472">Membrane</keyword>
<feature type="transmembrane region" description="Helical" evidence="1">
    <location>
        <begin position="142"/>
        <end position="161"/>
    </location>
</feature>
<evidence type="ECO:0000313" key="3">
    <source>
        <dbReference type="Proteomes" id="UP000199153"/>
    </source>
</evidence>
<organism evidence="2 3">
    <name type="scientific">Salegentibacter flavus</name>
    <dbReference type="NCBI Taxonomy" id="287099"/>
    <lineage>
        <taxon>Bacteria</taxon>
        <taxon>Pseudomonadati</taxon>
        <taxon>Bacteroidota</taxon>
        <taxon>Flavobacteriia</taxon>
        <taxon>Flavobacteriales</taxon>
        <taxon>Flavobacteriaceae</taxon>
        <taxon>Salegentibacter</taxon>
    </lineage>
</organism>
<evidence type="ECO:0000256" key="1">
    <source>
        <dbReference type="SAM" id="Phobius"/>
    </source>
</evidence>
<evidence type="ECO:0008006" key="4">
    <source>
        <dbReference type="Google" id="ProtNLM"/>
    </source>
</evidence>
<reference evidence="2 3" key="1">
    <citation type="submission" date="2016-10" db="EMBL/GenBank/DDBJ databases">
        <authorList>
            <person name="de Groot N.N."/>
        </authorList>
    </citation>
    <scope>NUCLEOTIDE SEQUENCE [LARGE SCALE GENOMIC DNA]</scope>
    <source>
        <strain evidence="2 3">DSM 17794</strain>
    </source>
</reference>
<dbReference type="Pfam" id="PF18940">
    <property type="entry name" value="DUF5687"/>
    <property type="match status" value="1"/>
</dbReference>
<dbReference type="STRING" id="287099.SAMN05660413_01621"/>
<proteinExistence type="predicted"/>
<dbReference type="RefSeq" id="WP_093408123.1">
    <property type="nucleotide sequence ID" value="NZ_FOVL01000008.1"/>
</dbReference>
<evidence type="ECO:0000313" key="2">
    <source>
        <dbReference type="EMBL" id="SFN56071.1"/>
    </source>
</evidence>
<keyword evidence="1" id="KW-0812">Transmembrane</keyword>
<accession>A0A1I5A0S0</accession>
<dbReference type="InterPro" id="IPR043742">
    <property type="entry name" value="DUF5687"/>
</dbReference>
<feature type="transmembrane region" description="Helical" evidence="1">
    <location>
        <begin position="173"/>
        <end position="193"/>
    </location>
</feature>
<name>A0A1I5A0S0_9FLAO</name>
<gene>
    <name evidence="2" type="ORF">SAMN05660413_01621</name>
</gene>
<feature type="transmembrane region" description="Helical" evidence="1">
    <location>
        <begin position="304"/>
        <end position="328"/>
    </location>
</feature>
<feature type="transmembrane region" description="Helical" evidence="1">
    <location>
        <begin position="23"/>
        <end position="51"/>
    </location>
</feature>
<sequence length="494" mass="56735">MFTRFLSLEWKAFFRSASLGKSLGLRILMIFLALYFSAVFLFFGIGLYPLLQEFFPSDDPLQLVNRFVLVWLVLELGLRFMLQTLPVMDIKPLMLLPIPKRKVVNFVLIKSLYSFYNFLPLFIIIPFGIFNIYKNEYTVSSILGWMVAMIALSLCVNYSNFIIKKRFTENLKALIPVILTIVILGALEYFQVIEISFYFGKLLDFVLATPYLAAIPVILLVILYKWNQHNLEGKFYLDAGLKGKKGITNTRDFDWTKKFGSIAPFLQLDLKLIWRNKRPKTTIYMSLLLLGYGLFFYPNDIYQGMPWFYVFVGIFITGIFMINFGQFVPSWDASYYPMIMSQNIPLKQYLASKAGLISFSVVVLAILSTPYIYFGWNILLINMVCALYNIGVNVPVLLYAGSFNKKRIDLDKSPFMNYQGTGATQWLVSLPLMALPVLLYWLTDKFLGMETALGLLSALGIAGLLLRPVLLNSIAKRYQERKYAMINGFKETGE</sequence>
<feature type="transmembrane region" description="Helical" evidence="1">
    <location>
        <begin position="205"/>
        <end position="224"/>
    </location>
</feature>
<feature type="transmembrane region" description="Helical" evidence="1">
    <location>
        <begin position="454"/>
        <end position="475"/>
    </location>
</feature>
<dbReference type="Proteomes" id="UP000199153">
    <property type="component" value="Unassembled WGS sequence"/>
</dbReference>
<feature type="transmembrane region" description="Helical" evidence="1">
    <location>
        <begin position="422"/>
        <end position="442"/>
    </location>
</feature>
<feature type="transmembrane region" description="Helical" evidence="1">
    <location>
        <begin position="379"/>
        <end position="401"/>
    </location>
</feature>
<feature type="transmembrane region" description="Helical" evidence="1">
    <location>
        <begin position="349"/>
        <end position="373"/>
    </location>
</feature>
<feature type="transmembrane region" description="Helical" evidence="1">
    <location>
        <begin position="281"/>
        <end position="298"/>
    </location>
</feature>